<reference evidence="2 3" key="1">
    <citation type="submission" date="2019-06" db="EMBL/GenBank/DDBJ databases">
        <title>Sequencing the genomes of 1000 actinobacteria strains.</title>
        <authorList>
            <person name="Klenk H.-P."/>
        </authorList>
    </citation>
    <scope>NUCLEOTIDE SEQUENCE [LARGE SCALE GENOMIC DNA]</scope>
    <source>
        <strain evidence="2 3">DSM 43866</strain>
    </source>
</reference>
<feature type="domain" description="Transcription regulator PadR N-terminal" evidence="1">
    <location>
        <begin position="24"/>
        <end position="95"/>
    </location>
</feature>
<dbReference type="Gene3D" id="1.10.10.10">
    <property type="entry name" value="Winged helix-like DNA-binding domain superfamily/Winged helix DNA-binding domain"/>
    <property type="match status" value="1"/>
</dbReference>
<dbReference type="PANTHER" id="PTHR33169:SF14">
    <property type="entry name" value="TRANSCRIPTIONAL REGULATOR RV3488"/>
    <property type="match status" value="1"/>
</dbReference>
<sequence length="119" mass="13038">MAKATTEQPDPEPGWVRATLELAVLAVLTEGDRHGYALAQRLGERGLGPVRGGVLYPVLNRLETEAAVSSSWQAGDGGPGRKVYAITDDGRRRLHGQRASWHRFTSTFDKLLRQTAGER</sequence>
<dbReference type="SUPFAM" id="SSF46785">
    <property type="entry name" value="Winged helix' DNA-binding domain"/>
    <property type="match status" value="1"/>
</dbReference>
<evidence type="ECO:0000259" key="1">
    <source>
        <dbReference type="Pfam" id="PF03551"/>
    </source>
</evidence>
<evidence type="ECO:0000313" key="2">
    <source>
        <dbReference type="EMBL" id="TWG12935.1"/>
    </source>
</evidence>
<dbReference type="EMBL" id="VIWY01000005">
    <property type="protein sequence ID" value="TWG12935.1"/>
    <property type="molecule type" value="Genomic_DNA"/>
</dbReference>
<organism evidence="2 3">
    <name type="scientific">Actinoplanes teichomyceticus</name>
    <dbReference type="NCBI Taxonomy" id="1867"/>
    <lineage>
        <taxon>Bacteria</taxon>
        <taxon>Bacillati</taxon>
        <taxon>Actinomycetota</taxon>
        <taxon>Actinomycetes</taxon>
        <taxon>Micromonosporales</taxon>
        <taxon>Micromonosporaceae</taxon>
        <taxon>Actinoplanes</taxon>
    </lineage>
</organism>
<dbReference type="RefSeq" id="WP_122978561.1">
    <property type="nucleotide sequence ID" value="NZ_BOMX01000090.1"/>
</dbReference>
<gene>
    <name evidence="2" type="ORF">FHX34_105803</name>
</gene>
<name>A0A561VMV0_ACTTI</name>
<dbReference type="PANTHER" id="PTHR33169">
    <property type="entry name" value="PADR-FAMILY TRANSCRIPTIONAL REGULATOR"/>
    <property type="match status" value="1"/>
</dbReference>
<dbReference type="InterPro" id="IPR036388">
    <property type="entry name" value="WH-like_DNA-bd_sf"/>
</dbReference>
<dbReference type="Proteomes" id="UP000320239">
    <property type="component" value="Unassembled WGS sequence"/>
</dbReference>
<dbReference type="AlphaFoldDB" id="A0A561VMV0"/>
<evidence type="ECO:0000313" key="3">
    <source>
        <dbReference type="Proteomes" id="UP000320239"/>
    </source>
</evidence>
<dbReference type="InterPro" id="IPR005149">
    <property type="entry name" value="Tscrpt_reg_PadR_N"/>
</dbReference>
<dbReference type="OrthoDB" id="122286at2"/>
<accession>A0A561VMV0</accession>
<dbReference type="Pfam" id="PF03551">
    <property type="entry name" value="PadR"/>
    <property type="match status" value="1"/>
</dbReference>
<keyword evidence="3" id="KW-1185">Reference proteome</keyword>
<protein>
    <submittedName>
        <fullName evidence="2">PadR family transcriptional regulator</fullName>
    </submittedName>
</protein>
<dbReference type="InterPro" id="IPR052509">
    <property type="entry name" value="Metal_resp_DNA-bind_regulator"/>
</dbReference>
<comment type="caution">
    <text evidence="2">The sequence shown here is derived from an EMBL/GenBank/DDBJ whole genome shotgun (WGS) entry which is preliminary data.</text>
</comment>
<proteinExistence type="predicted"/>
<dbReference type="InterPro" id="IPR036390">
    <property type="entry name" value="WH_DNA-bd_sf"/>
</dbReference>